<dbReference type="RefSeq" id="WP_092560209.1">
    <property type="nucleotide sequence ID" value="NZ_FOYZ01000005.1"/>
</dbReference>
<dbReference type="PANTHER" id="PTHR30121:SF11">
    <property type="entry name" value="AAA+ ATPASE DOMAIN-CONTAINING PROTEIN"/>
    <property type="match status" value="1"/>
</dbReference>
<dbReference type="STRING" id="37658.SAMN05661086_01652"/>
<dbReference type="OrthoDB" id="9804380at2"/>
<dbReference type="EMBL" id="FOYZ01000005">
    <property type="protein sequence ID" value="SFR77882.1"/>
    <property type="molecule type" value="Genomic_DNA"/>
</dbReference>
<dbReference type="InterPro" id="IPR051162">
    <property type="entry name" value="T4SS_component"/>
</dbReference>
<protein>
    <recommendedName>
        <fullName evidence="3">TraG P-loop domain-containing protein</fullName>
    </recommendedName>
</protein>
<proteinExistence type="predicted"/>
<evidence type="ECO:0008006" key="3">
    <source>
        <dbReference type="Google" id="ProtNLM"/>
    </source>
</evidence>
<evidence type="ECO:0000313" key="1">
    <source>
        <dbReference type="EMBL" id="SFR77882.1"/>
    </source>
</evidence>
<sequence length="612" mass="68959">MNLKKSNIRKGEEINNALLNAVSPVGLFFGRNRMEVGENVGRVYGIIHYPMDIAYGWLSKLTNIPGTIASFVFTPMESGEFIEALNKNISRHRAIEKEAQDALTRDRAKKAADDGEKLMIQIDQHGEAVGTLSMSILAISPEEEKLTKVCRKTTSSCLASKIKVRMLTDLQKNGFRQISPFYTIDQDVQQITERIAPLSAVAGGFPNASSGLNDESGFYMAVDGAGGLMFLNLWLRKNDRTCSDILVTGIKGQGKSTAVKHIALNEYMLGTRIIFIDPEAEYGEECRKLQGDWINAGGGIGGRINPLQIAAIPREENDKVYTDEGNGMGDLALYIKHLEIFFSLYLPSLTDMDRAVLKDSLIELYNQFRIYWTTDISKLCPEDFPILSDLYNLLKSKADKEEAVRKDGDVNYYKKLSLLLKDAAEGADSILWNGKTTLHAESRCVCLDTSALQGSSDNVKRAQYFLINSWTWQQMSRDRTERVMTFYDEAYLMIDPNIPQSLVFLRNCMKRSRKYEAAMVIISHSVNDFLSPEVKMYGQALVDEPCYKIMFGTDGKNLMETKELYNLTNAEENLLSSKQKKHALMMIGNKRMHVKFDIPEYELEYFGKAGGR</sequence>
<dbReference type="AlphaFoldDB" id="A0A1I6JFY6"/>
<dbReference type="SUPFAM" id="SSF52540">
    <property type="entry name" value="P-loop containing nucleoside triphosphate hydrolases"/>
    <property type="match status" value="1"/>
</dbReference>
<accession>A0A1I6JFY6</accession>
<organism evidence="1 2">
    <name type="scientific">Anaeromicropila populeti</name>
    <dbReference type="NCBI Taxonomy" id="37658"/>
    <lineage>
        <taxon>Bacteria</taxon>
        <taxon>Bacillati</taxon>
        <taxon>Bacillota</taxon>
        <taxon>Clostridia</taxon>
        <taxon>Lachnospirales</taxon>
        <taxon>Lachnospiraceae</taxon>
        <taxon>Anaeromicropila</taxon>
    </lineage>
</organism>
<dbReference type="CDD" id="cd01127">
    <property type="entry name" value="TrwB_TraG_TraD_VirD4"/>
    <property type="match status" value="1"/>
</dbReference>
<dbReference type="Gene3D" id="3.40.50.300">
    <property type="entry name" value="P-loop containing nucleotide triphosphate hydrolases"/>
    <property type="match status" value="1"/>
</dbReference>
<dbReference type="Proteomes" id="UP000199659">
    <property type="component" value="Unassembled WGS sequence"/>
</dbReference>
<keyword evidence="2" id="KW-1185">Reference proteome</keyword>
<reference evidence="1 2" key="1">
    <citation type="submission" date="2016-10" db="EMBL/GenBank/DDBJ databases">
        <authorList>
            <person name="de Groot N.N."/>
        </authorList>
    </citation>
    <scope>NUCLEOTIDE SEQUENCE [LARGE SCALE GENOMIC DNA]</scope>
    <source>
        <strain evidence="1 2">743A</strain>
    </source>
</reference>
<gene>
    <name evidence="1" type="ORF">SAMN05661086_01652</name>
</gene>
<name>A0A1I6JFY6_9FIRM</name>
<dbReference type="InterPro" id="IPR027417">
    <property type="entry name" value="P-loop_NTPase"/>
</dbReference>
<evidence type="ECO:0000313" key="2">
    <source>
        <dbReference type="Proteomes" id="UP000199659"/>
    </source>
</evidence>
<dbReference type="Gene3D" id="1.10.8.730">
    <property type="match status" value="1"/>
</dbReference>
<dbReference type="PANTHER" id="PTHR30121">
    <property type="entry name" value="UNCHARACTERIZED PROTEIN YJGR-RELATED"/>
    <property type="match status" value="1"/>
</dbReference>